<reference evidence="2 3" key="1">
    <citation type="submission" date="2009-11" db="EMBL/GenBank/DDBJ databases">
        <authorList>
            <person name="Weinstock G."/>
            <person name="Sodergren E."/>
            <person name="Clifton S."/>
            <person name="Fulton L."/>
            <person name="Fulton B."/>
            <person name="Courtney L."/>
            <person name="Fronick C."/>
            <person name="Harrison M."/>
            <person name="Strong C."/>
            <person name="Farmer C."/>
            <person name="Delahaunty K."/>
            <person name="Markovic C."/>
            <person name="Hall O."/>
            <person name="Minx P."/>
            <person name="Tomlinson C."/>
            <person name="Mitreva M."/>
            <person name="Nelson J."/>
            <person name="Hou S."/>
            <person name="Wollam A."/>
            <person name="Pepin K.H."/>
            <person name="Johnson M."/>
            <person name="Bhonagiri V."/>
            <person name="Nash W.E."/>
            <person name="Warren W."/>
            <person name="Chinwalla A."/>
            <person name="Mardis E.R."/>
            <person name="Wilson R.K."/>
        </authorList>
    </citation>
    <scope>NUCLEOTIDE SEQUENCE [LARGE SCALE GENOMIC DNA]</scope>
    <source>
        <strain evidence="2 3">DSM 20093</strain>
    </source>
</reference>
<comment type="caution">
    <text evidence="2">The sequence shown here is derived from an EMBL/GenBank/DDBJ whole genome shotgun (WGS) entry which is preliminary data.</text>
</comment>
<evidence type="ECO:0000313" key="3">
    <source>
        <dbReference type="Proteomes" id="UP000003656"/>
    </source>
</evidence>
<dbReference type="Proteomes" id="UP000003656">
    <property type="component" value="Unassembled WGS sequence"/>
</dbReference>
<dbReference type="EMBL" id="ABXB03000004">
    <property type="protein sequence ID" value="EFA22379.1"/>
    <property type="molecule type" value="Genomic_DNA"/>
</dbReference>
<organism evidence="2 3">
    <name type="scientific">Bifidobacterium gallicum DSM 20093 = LMG 11596</name>
    <dbReference type="NCBI Taxonomy" id="561180"/>
    <lineage>
        <taxon>Bacteria</taxon>
        <taxon>Bacillati</taxon>
        <taxon>Actinomycetota</taxon>
        <taxon>Actinomycetes</taxon>
        <taxon>Bifidobacteriales</taxon>
        <taxon>Bifidobacteriaceae</taxon>
        <taxon>Bifidobacterium</taxon>
    </lineage>
</organism>
<sequence>MHFRCPNRNPPDQPGQERRTLKTKTAIPLTSLVRKDALLTGKLQFP</sequence>
<protein>
    <submittedName>
        <fullName evidence="2">Uncharacterized protein</fullName>
    </submittedName>
</protein>
<evidence type="ECO:0000313" key="2">
    <source>
        <dbReference type="EMBL" id="EFA22379.1"/>
    </source>
</evidence>
<dbReference type="AlphaFoldDB" id="D1NW93"/>
<name>D1NW93_9BIFI</name>
<proteinExistence type="predicted"/>
<gene>
    <name evidence="2" type="ORF">BIFGAL_04140</name>
</gene>
<accession>D1NW93</accession>
<evidence type="ECO:0000256" key="1">
    <source>
        <dbReference type="SAM" id="MobiDB-lite"/>
    </source>
</evidence>
<feature type="region of interest" description="Disordered" evidence="1">
    <location>
        <begin position="1"/>
        <end position="21"/>
    </location>
</feature>